<protein>
    <recommendedName>
        <fullName evidence="2">Pyruvate/ketoisovalerate oxidoreductase catalytic domain-containing protein</fullName>
    </recommendedName>
</protein>
<dbReference type="PANTHER" id="PTHR43854:SF1">
    <property type="entry name" value="INDOLEPYRUVATE OXIDOREDUCTASE SUBUNIT IORB"/>
    <property type="match status" value="1"/>
</dbReference>
<dbReference type="Proteomes" id="UP000293902">
    <property type="component" value="Chromosome"/>
</dbReference>
<evidence type="ECO:0000313" key="6">
    <source>
        <dbReference type="Proteomes" id="UP000293902"/>
    </source>
</evidence>
<organism evidence="4 5">
    <name type="scientific">Desulfobacter hydrogenophilus</name>
    <dbReference type="NCBI Taxonomy" id="2291"/>
    <lineage>
        <taxon>Bacteria</taxon>
        <taxon>Pseudomonadati</taxon>
        <taxon>Thermodesulfobacteriota</taxon>
        <taxon>Desulfobacteria</taxon>
        <taxon>Desulfobacterales</taxon>
        <taxon>Desulfobacteraceae</taxon>
        <taxon>Desulfobacter</taxon>
    </lineage>
</organism>
<dbReference type="PANTHER" id="PTHR43854">
    <property type="entry name" value="INDOLEPYRUVATE OXIDOREDUCTASE SUBUNIT IORB"/>
    <property type="match status" value="1"/>
</dbReference>
<gene>
    <name evidence="4" type="ORF">DO021_14880</name>
    <name evidence="3" type="ORF">EYB58_04645</name>
</gene>
<feature type="domain" description="Pyruvate/ketoisovalerate oxidoreductase catalytic" evidence="2">
    <location>
        <begin position="13"/>
        <end position="167"/>
    </location>
</feature>
<dbReference type="GO" id="GO:0016903">
    <property type="term" value="F:oxidoreductase activity, acting on the aldehyde or oxo group of donors"/>
    <property type="evidence" value="ECO:0007669"/>
    <property type="project" value="InterPro"/>
</dbReference>
<sequence>MSNNQQIIISGLGGQGVLFITKLLAGAAMADNLPVLTSETHGMAQRGGNVISYLKIGDFSGPLIRPAKADALIALKAESFAHHSYFLKPGGLAVVNSPDPVEDDRYRVFYGDATALAEAAGNVRSENVAMLGFFLSAMKEDSHVFNPDSLARMIKETFQAKPAVATNVLSLLGSGMQLYKQR</sequence>
<dbReference type="Gene3D" id="3.40.920.10">
    <property type="entry name" value="Pyruvate-ferredoxin oxidoreductase, PFOR, domain III"/>
    <property type="match status" value="1"/>
</dbReference>
<evidence type="ECO:0000313" key="5">
    <source>
        <dbReference type="Proteomes" id="UP000248798"/>
    </source>
</evidence>
<keyword evidence="1" id="KW-0560">Oxidoreductase</keyword>
<dbReference type="EMBL" id="QLNI01000030">
    <property type="protein sequence ID" value="RAM01217.1"/>
    <property type="molecule type" value="Genomic_DNA"/>
</dbReference>
<dbReference type="InterPro" id="IPR002869">
    <property type="entry name" value="Pyrv_flavodox_OxRed_cen"/>
</dbReference>
<dbReference type="AlphaFoldDB" id="A0A328FDU5"/>
<reference evidence="4 5" key="1">
    <citation type="submission" date="2018-06" db="EMBL/GenBank/DDBJ databases">
        <title>Complete Genome Sequence of Desulfobacter hydrogenophilus (DSM3380).</title>
        <authorList>
            <person name="Marietou A."/>
            <person name="Schreiber L."/>
            <person name="Marshall I."/>
            <person name="Jorgensen B."/>
        </authorList>
    </citation>
    <scope>NUCLEOTIDE SEQUENCE [LARGE SCALE GENOMIC DNA]</scope>
    <source>
        <strain evidence="4 5">DSM 3380</strain>
    </source>
</reference>
<evidence type="ECO:0000259" key="2">
    <source>
        <dbReference type="Pfam" id="PF01558"/>
    </source>
</evidence>
<dbReference type="SUPFAM" id="SSF53323">
    <property type="entry name" value="Pyruvate-ferredoxin oxidoreductase, PFOR, domain III"/>
    <property type="match status" value="1"/>
</dbReference>
<evidence type="ECO:0000256" key="1">
    <source>
        <dbReference type="ARBA" id="ARBA00023002"/>
    </source>
</evidence>
<dbReference type="EMBL" id="CP036313">
    <property type="protein sequence ID" value="QBH12272.1"/>
    <property type="molecule type" value="Genomic_DNA"/>
</dbReference>
<name>A0A328FDU5_9BACT</name>
<dbReference type="RefSeq" id="WP_111958064.1">
    <property type="nucleotide sequence ID" value="NZ_CP036313.1"/>
</dbReference>
<proteinExistence type="predicted"/>
<keyword evidence="6" id="KW-1185">Reference proteome</keyword>
<dbReference type="Pfam" id="PF01558">
    <property type="entry name" value="POR"/>
    <property type="match status" value="1"/>
</dbReference>
<dbReference type="InterPro" id="IPR052198">
    <property type="entry name" value="IorB_Oxidoreductase"/>
</dbReference>
<accession>A0A328FDU5</accession>
<dbReference type="OrthoDB" id="9800445at2"/>
<dbReference type="InterPro" id="IPR019752">
    <property type="entry name" value="Pyrv/ketoisovalerate_OxRed_cat"/>
</dbReference>
<evidence type="ECO:0000313" key="3">
    <source>
        <dbReference type="EMBL" id="QBH12272.1"/>
    </source>
</evidence>
<reference evidence="3 6" key="2">
    <citation type="submission" date="2019-02" db="EMBL/GenBank/DDBJ databases">
        <title>Complete genome sequence of Desulfobacter hydrogenophilus AcRS1.</title>
        <authorList>
            <person name="Marietou A."/>
            <person name="Lund M.B."/>
            <person name="Marshall I.P.G."/>
            <person name="Schreiber L."/>
            <person name="Jorgensen B."/>
        </authorList>
    </citation>
    <scope>NUCLEOTIDE SEQUENCE [LARGE SCALE GENOMIC DNA]</scope>
    <source>
        <strain evidence="3 6">AcRS1</strain>
    </source>
</reference>
<evidence type="ECO:0000313" key="4">
    <source>
        <dbReference type="EMBL" id="RAM01217.1"/>
    </source>
</evidence>
<dbReference type="Proteomes" id="UP000248798">
    <property type="component" value="Unassembled WGS sequence"/>
</dbReference>